<dbReference type="AlphaFoldDB" id="A0A2N4UD90"/>
<protein>
    <submittedName>
        <fullName evidence="1">SIR2 family protein</fullName>
    </submittedName>
</protein>
<reference evidence="1 2" key="1">
    <citation type="submission" date="2017-10" db="EMBL/GenBank/DDBJ databases">
        <title>Two draft genome sequences of Pusillimonas sp. strains isolated from a nitrate- and radionuclide-contaminated groundwater in Russia.</title>
        <authorList>
            <person name="Grouzdev D.S."/>
            <person name="Tourova T.P."/>
            <person name="Goeva M.A."/>
            <person name="Babich T.L."/>
            <person name="Sokolova D.S."/>
            <person name="Abdullin R."/>
            <person name="Poltaraus A.B."/>
            <person name="Toshchakov S.V."/>
            <person name="Nazina T.N."/>
        </authorList>
    </citation>
    <scope>NUCLEOTIDE SEQUENCE [LARGE SCALE GENOMIC DNA]</scope>
    <source>
        <strain evidence="1 2">JR1/69-2-13</strain>
    </source>
</reference>
<dbReference type="Proteomes" id="UP000234328">
    <property type="component" value="Unassembled WGS sequence"/>
</dbReference>
<name>A0A2N4UD90_9BURK</name>
<comment type="caution">
    <text evidence="1">The sequence shown here is derived from an EMBL/GenBank/DDBJ whole genome shotgun (WGS) entry which is preliminary data.</text>
</comment>
<dbReference type="OrthoDB" id="9812283at2"/>
<keyword evidence="2" id="KW-1185">Reference proteome</keyword>
<dbReference type="EMBL" id="PDNV01000010">
    <property type="protein sequence ID" value="PLC52973.1"/>
    <property type="molecule type" value="Genomic_DNA"/>
</dbReference>
<sequence>METVDDGYLQQLDEFLSRPNQIWLLGAGVSHSAGIPLMNPLTDRVMELSAASTHKPLLDALLAELPDNTHIEHLLSHVGDYATLANRNRSQKVTIAGIEYTIAALEEAHFEILKHISETVRWGYRAASADNNDAVIGSYKDPMVSVKYHLDFLNALIGKRQAGLDSRRPPIRFFTTNYDTLLEDALALGCFPYWDGFSGGSVAFRNHRYGDKEPTTGFRGHVIKLHGSIDWHLGDDGKVWRVRDRDLYPERAGRVLIYPQATKYIATQRDPFAAQFDIFRRALSNGSDNILAICGYSFGDDHINQEIEFALSTPSSKTTILAFCLESDALPPVLEAWRRSPWGKRVYVMTQHGLYAGQIGPLHGRSDGSSLSWWTFEGVTNVLQNGAEGAV</sequence>
<evidence type="ECO:0000313" key="2">
    <source>
        <dbReference type="Proteomes" id="UP000234328"/>
    </source>
</evidence>
<dbReference type="Pfam" id="PF13289">
    <property type="entry name" value="SIR2_2"/>
    <property type="match status" value="1"/>
</dbReference>
<proteinExistence type="predicted"/>
<evidence type="ECO:0000313" key="1">
    <source>
        <dbReference type="EMBL" id="PLC52973.1"/>
    </source>
</evidence>
<organism evidence="1 2">
    <name type="scientific">Pollutimonas nitritireducens</name>
    <dbReference type="NCBI Taxonomy" id="2045209"/>
    <lineage>
        <taxon>Bacteria</taxon>
        <taxon>Pseudomonadati</taxon>
        <taxon>Pseudomonadota</taxon>
        <taxon>Betaproteobacteria</taxon>
        <taxon>Burkholderiales</taxon>
        <taxon>Alcaligenaceae</taxon>
        <taxon>Pollutimonas</taxon>
    </lineage>
</organism>
<gene>
    <name evidence="1" type="ORF">CR155_15540</name>
</gene>
<accession>A0A2N4UD90</accession>